<feature type="domain" description="CHAT" evidence="1">
    <location>
        <begin position="571"/>
        <end position="864"/>
    </location>
</feature>
<dbReference type="Gene3D" id="1.25.40.10">
    <property type="entry name" value="Tetratricopeptide repeat domain"/>
    <property type="match status" value="1"/>
</dbReference>
<evidence type="ECO:0000313" key="2">
    <source>
        <dbReference type="EMBL" id="PWD98526.1"/>
    </source>
</evidence>
<name>A0A2U2B651_9BACT</name>
<dbReference type="SUPFAM" id="SSF48452">
    <property type="entry name" value="TPR-like"/>
    <property type="match status" value="1"/>
</dbReference>
<sequence length="864" mass="98684">MNKKSGFLLFCIVCLIAVVYSVFSIFQSEATTDYTNKGDEVVDFVKRSVFTNVNYAPSAMEKYSALNKGAIVFFMNLKEGAELIEENRPLEAWRKWNTCLNHPEFENFIAETCFVIGTSLGERDGFTSFILLQKALEVSRSQQGGGKSLEYSCLNAIVHLLVSQVEDDGEFQDLDIKAQQYSHEAHLLLTDPASQITERNASSSIYRIAAESLLWLGKDSLADTYINRLTGQKQFYNHPELTEAYAEMLYGVKAYIHGQMEESEVHFKNAIDEIGESASYLNYDLELPYAYLGAVYVKQRKYLKAIDFMERSIKTLQSEHYSSVEEPLKLIPPDLMNGKNSTYNLVLCYLRLQYFNKMAIINDPASVELKKVLELTQYTNQLIKSWFLKAADEETLLRATKLIKKSNSNAIDLLWDYQDRFDDVVDRVYLLKTEASSFYLNYLMELRKNKGKSDAFDKISNLTLELTNAQQRNDYLKTGNVRKRLALLKYKAELWNKKSDELKQLVYNDVIPDIAEGDQAVVKYFMSFTDLYVTYYTESHKGWKRLETINYHEKILQLKRGIKSQSVSNAELQRFYDLLIKPVEKELEGVERLTILSDERLEGIPFELLKNEEGQFLINQYAINYSYSSKVSKVNSLPQTNNFLAVAPGFTEENSYSSQSLTRDVIEDYSFITRNSERGVSLAPIPFSTDEVQEIGQLFNERSLNNHIYTAKKATKENLAKNLSNPGIVHIATHGISRDKFNSGLFFSKNEEDNGFLSLQELYNFEIKADLVVLSACKSGTGKVFEGEGVMALPRGFIYAGASNVIGSLWKVHDQKTKTLMISFYKHLLEKEVTYAEALRLAKLDCIEKGFLPIDWAGFVLIGN</sequence>
<reference evidence="2 3" key="1">
    <citation type="submission" date="2018-05" db="EMBL/GenBank/DDBJ databases">
        <title>Marinilabilia rubrum sp. nov., isolated from saltern sediment.</title>
        <authorList>
            <person name="Zhang R."/>
        </authorList>
    </citation>
    <scope>NUCLEOTIDE SEQUENCE [LARGE SCALE GENOMIC DNA]</scope>
    <source>
        <strain evidence="2 3">WTE16</strain>
    </source>
</reference>
<dbReference type="Pfam" id="PF12770">
    <property type="entry name" value="CHAT"/>
    <property type="match status" value="1"/>
</dbReference>
<proteinExistence type="predicted"/>
<protein>
    <recommendedName>
        <fullName evidence="1">CHAT domain-containing protein</fullName>
    </recommendedName>
</protein>
<comment type="caution">
    <text evidence="2">The sequence shown here is derived from an EMBL/GenBank/DDBJ whole genome shotgun (WGS) entry which is preliminary data.</text>
</comment>
<evidence type="ECO:0000259" key="1">
    <source>
        <dbReference type="Pfam" id="PF12770"/>
    </source>
</evidence>
<dbReference type="EMBL" id="QEWP01000013">
    <property type="protein sequence ID" value="PWD98526.1"/>
    <property type="molecule type" value="Genomic_DNA"/>
</dbReference>
<gene>
    <name evidence="2" type="ORF">DDZ16_14910</name>
</gene>
<dbReference type="InterPro" id="IPR011990">
    <property type="entry name" value="TPR-like_helical_dom_sf"/>
</dbReference>
<dbReference type="OrthoDB" id="9771112at2"/>
<keyword evidence="3" id="KW-1185">Reference proteome</keyword>
<dbReference type="RefSeq" id="WP_109265279.1">
    <property type="nucleotide sequence ID" value="NZ_QEWP01000013.1"/>
</dbReference>
<dbReference type="Proteomes" id="UP000244956">
    <property type="component" value="Unassembled WGS sequence"/>
</dbReference>
<dbReference type="InterPro" id="IPR024983">
    <property type="entry name" value="CHAT_dom"/>
</dbReference>
<organism evidence="2 3">
    <name type="scientific">Marinilabilia rubra</name>
    <dbReference type="NCBI Taxonomy" id="2162893"/>
    <lineage>
        <taxon>Bacteria</taxon>
        <taxon>Pseudomonadati</taxon>
        <taxon>Bacteroidota</taxon>
        <taxon>Bacteroidia</taxon>
        <taxon>Marinilabiliales</taxon>
        <taxon>Marinilabiliaceae</taxon>
        <taxon>Marinilabilia</taxon>
    </lineage>
</organism>
<evidence type="ECO:0000313" key="3">
    <source>
        <dbReference type="Proteomes" id="UP000244956"/>
    </source>
</evidence>
<accession>A0A2U2B651</accession>
<dbReference type="PANTHER" id="PTHR10098">
    <property type="entry name" value="RAPSYN-RELATED"/>
    <property type="match status" value="1"/>
</dbReference>
<dbReference type="PANTHER" id="PTHR10098:SF108">
    <property type="entry name" value="TETRATRICOPEPTIDE REPEAT PROTEIN 28"/>
    <property type="match status" value="1"/>
</dbReference>
<dbReference type="AlphaFoldDB" id="A0A2U2B651"/>